<sequence>MKLTQIGLILILFFYITLCQQPFKLADLNEINEKVLQKESGKIPKNQPNHESKILLEHTWAELFAFLFVLAAIFLLGFALLACNSKKDEYQYPRLVALVNPQKKYN</sequence>
<evidence type="ECO:0000313" key="4">
    <source>
        <dbReference type="Proteomes" id="UP001146793"/>
    </source>
</evidence>
<dbReference type="AlphaFoldDB" id="A0AAV8A5G9"/>
<name>A0AAV8A5G9_9EUKA</name>
<feature type="chain" id="PRO_5043428975" evidence="2">
    <location>
        <begin position="20"/>
        <end position="106"/>
    </location>
</feature>
<keyword evidence="1" id="KW-0812">Transmembrane</keyword>
<keyword evidence="1" id="KW-1133">Transmembrane helix</keyword>
<accession>A0AAV8A5G9</accession>
<feature type="transmembrane region" description="Helical" evidence="1">
    <location>
        <begin position="63"/>
        <end position="83"/>
    </location>
</feature>
<comment type="caution">
    <text evidence="3">The sequence shown here is derived from an EMBL/GenBank/DDBJ whole genome shotgun (WGS) entry which is preliminary data.</text>
</comment>
<evidence type="ECO:0000256" key="2">
    <source>
        <dbReference type="SAM" id="SignalP"/>
    </source>
</evidence>
<evidence type="ECO:0000256" key="1">
    <source>
        <dbReference type="SAM" id="Phobius"/>
    </source>
</evidence>
<dbReference type="EMBL" id="JANTQA010000015">
    <property type="protein sequence ID" value="KAJ3448022.1"/>
    <property type="molecule type" value="Genomic_DNA"/>
</dbReference>
<dbReference type="Proteomes" id="UP001146793">
    <property type="component" value="Unassembled WGS sequence"/>
</dbReference>
<reference evidence="3" key="1">
    <citation type="submission" date="2022-08" db="EMBL/GenBank/DDBJ databases">
        <title>Novel sulphate-reducing endosymbionts in the free-living metamonad Anaeramoeba.</title>
        <authorList>
            <person name="Jerlstrom-Hultqvist J."/>
            <person name="Cepicka I."/>
            <person name="Gallot-Lavallee L."/>
            <person name="Salas-Leiva D."/>
            <person name="Curtis B.A."/>
            <person name="Zahonova K."/>
            <person name="Pipaliya S."/>
            <person name="Dacks J."/>
            <person name="Roger A.J."/>
        </authorList>
    </citation>
    <scope>NUCLEOTIDE SEQUENCE</scope>
    <source>
        <strain evidence="3">Busselton2</strain>
    </source>
</reference>
<proteinExistence type="predicted"/>
<keyword evidence="1" id="KW-0472">Membrane</keyword>
<keyword evidence="2" id="KW-0732">Signal</keyword>
<gene>
    <name evidence="3" type="ORF">M0812_00495</name>
</gene>
<evidence type="ECO:0000313" key="3">
    <source>
        <dbReference type="EMBL" id="KAJ3448022.1"/>
    </source>
</evidence>
<protein>
    <submittedName>
        <fullName evidence="3">Uncharacterized protein</fullName>
    </submittedName>
</protein>
<feature type="signal peptide" evidence="2">
    <location>
        <begin position="1"/>
        <end position="19"/>
    </location>
</feature>
<organism evidence="3 4">
    <name type="scientific">Anaeramoeba flamelloides</name>
    <dbReference type="NCBI Taxonomy" id="1746091"/>
    <lineage>
        <taxon>Eukaryota</taxon>
        <taxon>Metamonada</taxon>
        <taxon>Anaeramoebidae</taxon>
        <taxon>Anaeramoeba</taxon>
    </lineage>
</organism>